<proteinExistence type="predicted"/>
<dbReference type="Pfam" id="PF01167">
    <property type="entry name" value="Tub"/>
    <property type="match status" value="1"/>
</dbReference>
<protein>
    <recommendedName>
        <fullName evidence="1">Tubby C-terminal domain-containing protein</fullName>
    </recommendedName>
</protein>
<gene>
    <name evidence="2" type="ORF">METZ01_LOCUS93840</name>
</gene>
<feature type="domain" description="Tubby C-terminal" evidence="1">
    <location>
        <begin position="207"/>
        <end position="289"/>
    </location>
</feature>
<dbReference type="Gene3D" id="3.20.90.10">
    <property type="entry name" value="Tubby Protein, Chain A"/>
    <property type="match status" value="1"/>
</dbReference>
<accession>A0A381VKW2</accession>
<dbReference type="AlphaFoldDB" id="A0A381VKW2"/>
<name>A0A381VKW2_9ZZZZ</name>
<sequence length="291" mass="34899">MNSHLSYLFTSAMNFKSIRNFFKTEERKKKIPINQQTKFIETYSNNLINFVYKSVPIRTDDDKYKFNIYKHAKFNKNIYDIVCYDSQQIVAYFIQTKSYYKKIKTFDIFLNYNFNLPKSNILYPNLILHIYSFLPKQFNKTHKNGTFIGSIQTDWNYQNFILNVDNSNLCKNKIITNYLYNAKQYIYPNLTLEEHYTRPIKKTEISIRNNNQKTLAITNIRPEWDEELQIYTFQNWGRIRAKSTKNTQFVDKNNNIIAIFGRLEFEDEYVLDFKNMSLIQAISLAITCLNK</sequence>
<dbReference type="EMBL" id="UINC01009131">
    <property type="protein sequence ID" value="SVA40986.1"/>
    <property type="molecule type" value="Genomic_DNA"/>
</dbReference>
<evidence type="ECO:0000313" key="2">
    <source>
        <dbReference type="EMBL" id="SVA40986.1"/>
    </source>
</evidence>
<dbReference type="InterPro" id="IPR000007">
    <property type="entry name" value="Tubby_C"/>
</dbReference>
<dbReference type="InterPro" id="IPR025659">
    <property type="entry name" value="Tubby-like_C"/>
</dbReference>
<dbReference type="SUPFAM" id="SSF54518">
    <property type="entry name" value="Tubby C-terminal domain-like"/>
    <property type="match status" value="1"/>
</dbReference>
<reference evidence="2" key="1">
    <citation type="submission" date="2018-05" db="EMBL/GenBank/DDBJ databases">
        <authorList>
            <person name="Lanie J.A."/>
            <person name="Ng W.-L."/>
            <person name="Kazmierczak K.M."/>
            <person name="Andrzejewski T.M."/>
            <person name="Davidsen T.M."/>
            <person name="Wayne K.J."/>
            <person name="Tettelin H."/>
            <person name="Glass J.I."/>
            <person name="Rusch D."/>
            <person name="Podicherti R."/>
            <person name="Tsui H.-C.T."/>
            <person name="Winkler M.E."/>
        </authorList>
    </citation>
    <scope>NUCLEOTIDE SEQUENCE</scope>
</reference>
<evidence type="ECO:0000259" key="1">
    <source>
        <dbReference type="Pfam" id="PF01167"/>
    </source>
</evidence>
<organism evidence="2">
    <name type="scientific">marine metagenome</name>
    <dbReference type="NCBI Taxonomy" id="408172"/>
    <lineage>
        <taxon>unclassified sequences</taxon>
        <taxon>metagenomes</taxon>
        <taxon>ecological metagenomes</taxon>
    </lineage>
</organism>